<dbReference type="Gene3D" id="3.40.50.720">
    <property type="entry name" value="NAD(P)-binding Rossmann-like Domain"/>
    <property type="match status" value="1"/>
</dbReference>
<feature type="non-terminal residue" evidence="1">
    <location>
        <position position="29"/>
    </location>
</feature>
<dbReference type="AlphaFoldDB" id="A0AA41WDN1"/>
<reference evidence="1" key="1">
    <citation type="submission" date="2022-06" db="EMBL/GenBank/DDBJ databases">
        <title>CFH 74404 Thermomicrobiaceae sp.</title>
        <authorList>
            <person name="Ming H."/>
            <person name="Li W.-J."/>
            <person name="Zhao Z."/>
        </authorList>
    </citation>
    <scope>NUCLEOTIDE SEQUENCE</scope>
    <source>
        <strain evidence="1">CFH 74404</strain>
    </source>
</reference>
<evidence type="ECO:0000313" key="2">
    <source>
        <dbReference type="Proteomes" id="UP001165306"/>
    </source>
</evidence>
<keyword evidence="2" id="KW-1185">Reference proteome</keyword>
<name>A0AA41WDN1_9BACT</name>
<sequence length="29" mass="2893">MGKLDGKVALVTGAGRGIGRGIALLLARE</sequence>
<accession>A0AA41WDN1</accession>
<dbReference type="InterPro" id="IPR036291">
    <property type="entry name" value="NAD(P)-bd_dom_sf"/>
</dbReference>
<organism evidence="1 2">
    <name type="scientific">Thermalbibacter longus</name>
    <dbReference type="NCBI Taxonomy" id="2951981"/>
    <lineage>
        <taxon>Bacteria</taxon>
        <taxon>Pseudomonadati</taxon>
        <taxon>Thermomicrobiota</taxon>
        <taxon>Thermomicrobia</taxon>
        <taxon>Thermomicrobiales</taxon>
        <taxon>Thermomicrobiaceae</taxon>
        <taxon>Thermalbibacter</taxon>
    </lineage>
</organism>
<dbReference type="SUPFAM" id="SSF51735">
    <property type="entry name" value="NAD(P)-binding Rossmann-fold domains"/>
    <property type="match status" value="1"/>
</dbReference>
<gene>
    <name evidence="1" type="ORF">NET02_03140</name>
</gene>
<proteinExistence type="predicted"/>
<dbReference type="Proteomes" id="UP001165306">
    <property type="component" value="Unassembled WGS sequence"/>
</dbReference>
<protein>
    <submittedName>
        <fullName evidence="1">Short-chain dehydrogenase</fullName>
    </submittedName>
</protein>
<comment type="caution">
    <text evidence="1">The sequence shown here is derived from an EMBL/GenBank/DDBJ whole genome shotgun (WGS) entry which is preliminary data.</text>
</comment>
<dbReference type="EMBL" id="JAMSLR010000001">
    <property type="protein sequence ID" value="MCM8748130.1"/>
    <property type="molecule type" value="Genomic_DNA"/>
</dbReference>
<evidence type="ECO:0000313" key="1">
    <source>
        <dbReference type="EMBL" id="MCM8748130.1"/>
    </source>
</evidence>